<dbReference type="GO" id="GO:0003677">
    <property type="term" value="F:DNA binding"/>
    <property type="evidence" value="ECO:0007669"/>
    <property type="project" value="InterPro"/>
</dbReference>
<name>A0AA90PF84_9BACI</name>
<dbReference type="Gene3D" id="1.25.40.10">
    <property type="entry name" value="Tetratricopeptide repeat domain"/>
    <property type="match status" value="1"/>
</dbReference>
<dbReference type="Proteomes" id="UP001178275">
    <property type="component" value="Unassembled WGS sequence"/>
</dbReference>
<evidence type="ECO:0000313" key="3">
    <source>
        <dbReference type="Proteomes" id="UP001178275"/>
    </source>
</evidence>
<dbReference type="SUPFAM" id="SSF47413">
    <property type="entry name" value="lambda repressor-like DNA-binding domains"/>
    <property type="match status" value="1"/>
</dbReference>
<gene>
    <name evidence="2" type="ORF">Q8G36_08500</name>
</gene>
<dbReference type="CDD" id="cd00093">
    <property type="entry name" value="HTH_XRE"/>
    <property type="match status" value="1"/>
</dbReference>
<dbReference type="InterPro" id="IPR010982">
    <property type="entry name" value="Lambda_DNA-bd_dom_sf"/>
</dbReference>
<dbReference type="PANTHER" id="PTHR37038">
    <property type="entry name" value="TRANSCRIPTIONAL REGULATOR-RELATED"/>
    <property type="match status" value="1"/>
</dbReference>
<proteinExistence type="predicted"/>
<dbReference type="InterPro" id="IPR053163">
    <property type="entry name" value="HTH-type_regulator_Rgg"/>
</dbReference>
<protein>
    <submittedName>
        <fullName evidence="2">Helix-turn-helix domain-containing protein</fullName>
    </submittedName>
</protein>
<dbReference type="Pfam" id="PF01381">
    <property type="entry name" value="HTH_3"/>
    <property type="match status" value="1"/>
</dbReference>
<dbReference type="InterPro" id="IPR011990">
    <property type="entry name" value="TPR-like_helical_dom_sf"/>
</dbReference>
<comment type="caution">
    <text evidence="2">The sequence shown here is derived from an EMBL/GenBank/DDBJ whole genome shotgun (WGS) entry which is preliminary data.</text>
</comment>
<dbReference type="EMBL" id="JAUUTW010000006">
    <property type="protein sequence ID" value="MDP1451105.1"/>
    <property type="molecule type" value="Genomic_DNA"/>
</dbReference>
<dbReference type="PANTHER" id="PTHR37038:SF14">
    <property type="entry name" value="TRANSCRIPTIONAL ACTIVATOR"/>
    <property type="match status" value="1"/>
</dbReference>
<evidence type="ECO:0000313" key="2">
    <source>
        <dbReference type="EMBL" id="MDP1451105.1"/>
    </source>
</evidence>
<evidence type="ECO:0000259" key="1">
    <source>
        <dbReference type="PROSITE" id="PS50943"/>
    </source>
</evidence>
<dbReference type="InterPro" id="IPR001387">
    <property type="entry name" value="Cro/C1-type_HTH"/>
</dbReference>
<dbReference type="InterPro" id="IPR041315">
    <property type="entry name" value="PlcR_TPR"/>
</dbReference>
<sequence length="301" mass="35316">MDASIPFKLGNVLYTLRKRSGITQKVMAEGIITQAQLSNIEKGKVIPLATTLYELSLRLGISIEDILLETYSDRMEYSEEVKSQVRVSIRNREYRQVKRILEAEQYHADFQSPINKQFILWHLGIVAYYCDNDRLKSLDFLDQALDLSTHFHIFSAQRIEILNSKAIIYNEIAEYKKSIASYKDALKQFQQLPKTSMNYRIKVRIHYGLTKSLHKDAQYYESIKICSDAIQILIREESMYLLGEVLYQRAQSLQSLNNMESATKGYEEARNIFLLQQNYEFEKVVQERLYEIKKSLKVYKD</sequence>
<dbReference type="AlphaFoldDB" id="A0AA90PF84"/>
<dbReference type="SMART" id="SM00530">
    <property type="entry name" value="HTH_XRE"/>
    <property type="match status" value="1"/>
</dbReference>
<dbReference type="Pfam" id="PF18768">
    <property type="entry name" value="RNPP_C"/>
    <property type="match status" value="1"/>
</dbReference>
<reference evidence="2" key="1">
    <citation type="submission" date="2023-07" db="EMBL/GenBank/DDBJ databases">
        <title>Murine gut Bacillus species.</title>
        <authorList>
            <person name="Gutman E."/>
            <person name="Hashuel R."/>
            <person name="Litvak Y."/>
        </authorList>
    </citation>
    <scope>NUCLEOTIDE SEQUENCE</scope>
    <source>
        <strain evidence="2">RU293</strain>
    </source>
</reference>
<dbReference type="SUPFAM" id="SSF48452">
    <property type="entry name" value="TPR-like"/>
    <property type="match status" value="1"/>
</dbReference>
<accession>A0AA90PF84</accession>
<dbReference type="PROSITE" id="PS50943">
    <property type="entry name" value="HTH_CROC1"/>
    <property type="match status" value="1"/>
</dbReference>
<dbReference type="RefSeq" id="WP_305159629.1">
    <property type="nucleotide sequence ID" value="NZ_JAUUTW010000006.1"/>
</dbReference>
<feature type="domain" description="HTH cro/C1-type" evidence="1">
    <location>
        <begin position="13"/>
        <end position="66"/>
    </location>
</feature>
<organism evidence="2 3">
    <name type="scientific">Peribacillus frigoritolerans</name>
    <dbReference type="NCBI Taxonomy" id="450367"/>
    <lineage>
        <taxon>Bacteria</taxon>
        <taxon>Bacillati</taxon>
        <taxon>Bacillota</taxon>
        <taxon>Bacilli</taxon>
        <taxon>Bacillales</taxon>
        <taxon>Bacillaceae</taxon>
        <taxon>Peribacillus</taxon>
    </lineage>
</organism>